<keyword evidence="2" id="KW-1185">Reference proteome</keyword>
<name>A0A3N5AWP2_9THEO</name>
<dbReference type="GO" id="GO:0006355">
    <property type="term" value="P:regulation of DNA-templated transcription"/>
    <property type="evidence" value="ECO:0007669"/>
    <property type="project" value="InterPro"/>
</dbReference>
<proteinExistence type="predicted"/>
<dbReference type="InterPro" id="IPR010985">
    <property type="entry name" value="Ribbon_hlx_hlx"/>
</dbReference>
<accession>A0A3N5AWP2</accession>
<protein>
    <submittedName>
        <fullName evidence="1">Arc/MetJ-type ribon-helix-helix transcriptional regulator</fullName>
    </submittedName>
</protein>
<dbReference type="CDD" id="cd22231">
    <property type="entry name" value="RHH_NikR_HicB-like"/>
    <property type="match status" value="1"/>
</dbReference>
<dbReference type="Proteomes" id="UP000282654">
    <property type="component" value="Unassembled WGS sequence"/>
</dbReference>
<gene>
    <name evidence="1" type="ORF">EDD75_0203</name>
</gene>
<dbReference type="SUPFAM" id="SSF47598">
    <property type="entry name" value="Ribbon-helix-helix"/>
    <property type="match status" value="1"/>
</dbReference>
<sequence length="69" mass="8212">MMKPVQVDLPDKLAAEITALVQAGWFRSEDEVVRLALLEFVRRRRFELAEHFQREDIAWALRQKKETKT</sequence>
<dbReference type="AlphaFoldDB" id="A0A3N5AWP2"/>
<dbReference type="EMBL" id="RKRE01000001">
    <property type="protein sequence ID" value="RPF49394.1"/>
    <property type="molecule type" value="Genomic_DNA"/>
</dbReference>
<comment type="caution">
    <text evidence="1">The sequence shown here is derived from an EMBL/GenBank/DDBJ whole genome shotgun (WGS) entry which is preliminary data.</text>
</comment>
<organism evidence="1 2">
    <name type="scientific">Thermodesulfitimonas autotrophica</name>
    <dbReference type="NCBI Taxonomy" id="1894989"/>
    <lineage>
        <taxon>Bacteria</taxon>
        <taxon>Bacillati</taxon>
        <taxon>Bacillota</taxon>
        <taxon>Clostridia</taxon>
        <taxon>Thermoanaerobacterales</taxon>
        <taxon>Thermoanaerobacteraceae</taxon>
        <taxon>Thermodesulfitimonas</taxon>
    </lineage>
</organism>
<evidence type="ECO:0000313" key="2">
    <source>
        <dbReference type="Proteomes" id="UP000282654"/>
    </source>
</evidence>
<evidence type="ECO:0000313" key="1">
    <source>
        <dbReference type="EMBL" id="RPF49394.1"/>
    </source>
</evidence>
<reference evidence="1 2" key="1">
    <citation type="submission" date="2018-11" db="EMBL/GenBank/DDBJ databases">
        <title>Genomic Encyclopedia of Type Strains, Phase IV (KMG-IV): sequencing the most valuable type-strain genomes for metagenomic binning, comparative biology and taxonomic classification.</title>
        <authorList>
            <person name="Goeker M."/>
        </authorList>
    </citation>
    <scope>NUCLEOTIDE SEQUENCE [LARGE SCALE GENOMIC DNA]</scope>
    <source>
        <strain evidence="1 2">DSM 102936</strain>
    </source>
</reference>